<dbReference type="InterPro" id="IPR001633">
    <property type="entry name" value="EAL_dom"/>
</dbReference>
<dbReference type="PANTHER" id="PTHR44757">
    <property type="entry name" value="DIGUANYLATE CYCLASE DGCP"/>
    <property type="match status" value="1"/>
</dbReference>
<dbReference type="Proteomes" id="UP000179786">
    <property type="component" value="Unassembled WGS sequence"/>
</dbReference>
<dbReference type="NCBIfam" id="TIGR00229">
    <property type="entry name" value="sensory_box"/>
    <property type="match status" value="1"/>
</dbReference>
<dbReference type="InterPro" id="IPR029787">
    <property type="entry name" value="Nucleotide_cyclase"/>
</dbReference>
<dbReference type="PROSITE" id="PS50113">
    <property type="entry name" value="PAC"/>
    <property type="match status" value="1"/>
</dbReference>
<dbReference type="InterPro" id="IPR035919">
    <property type="entry name" value="EAL_sf"/>
</dbReference>
<dbReference type="Gene3D" id="3.30.70.270">
    <property type="match status" value="1"/>
</dbReference>
<name>A0A1S1MS61_9GAMM</name>
<dbReference type="InterPro" id="IPR000700">
    <property type="entry name" value="PAS-assoc_C"/>
</dbReference>
<organism evidence="7 8">
    <name type="scientific">Pseudoalteromonas amylolytica</name>
    <dbReference type="NCBI Taxonomy" id="1859457"/>
    <lineage>
        <taxon>Bacteria</taxon>
        <taxon>Pseudomonadati</taxon>
        <taxon>Pseudomonadota</taxon>
        <taxon>Gammaproteobacteria</taxon>
        <taxon>Alteromonadales</taxon>
        <taxon>Pseudoalteromonadaceae</taxon>
        <taxon>Pseudoalteromonas</taxon>
    </lineage>
</organism>
<dbReference type="SUPFAM" id="SSF52172">
    <property type="entry name" value="CheY-like"/>
    <property type="match status" value="1"/>
</dbReference>
<dbReference type="RefSeq" id="WP_070986316.1">
    <property type="nucleotide sequence ID" value="NZ_MKJU01000028.1"/>
</dbReference>
<dbReference type="NCBIfam" id="TIGR00254">
    <property type="entry name" value="GGDEF"/>
    <property type="match status" value="1"/>
</dbReference>
<dbReference type="Pfam" id="PF00989">
    <property type="entry name" value="PAS"/>
    <property type="match status" value="1"/>
</dbReference>
<evidence type="ECO:0000256" key="1">
    <source>
        <dbReference type="PROSITE-ProRule" id="PRU00169"/>
    </source>
</evidence>
<proteinExistence type="predicted"/>
<dbReference type="SMART" id="SM00052">
    <property type="entry name" value="EAL"/>
    <property type="match status" value="1"/>
</dbReference>
<dbReference type="InterPro" id="IPR000160">
    <property type="entry name" value="GGDEF_dom"/>
</dbReference>
<dbReference type="Pfam" id="PF00563">
    <property type="entry name" value="EAL"/>
    <property type="match status" value="1"/>
</dbReference>
<evidence type="ECO:0000259" key="4">
    <source>
        <dbReference type="PROSITE" id="PS50113"/>
    </source>
</evidence>
<evidence type="ECO:0000259" key="5">
    <source>
        <dbReference type="PROSITE" id="PS50883"/>
    </source>
</evidence>
<evidence type="ECO:0000259" key="2">
    <source>
        <dbReference type="PROSITE" id="PS50110"/>
    </source>
</evidence>
<evidence type="ECO:0000313" key="7">
    <source>
        <dbReference type="EMBL" id="OHU89689.1"/>
    </source>
</evidence>
<dbReference type="PROSITE" id="PS50110">
    <property type="entry name" value="RESPONSE_REGULATORY"/>
    <property type="match status" value="1"/>
</dbReference>
<dbReference type="SUPFAM" id="SSF141868">
    <property type="entry name" value="EAL domain-like"/>
    <property type="match status" value="1"/>
</dbReference>
<feature type="domain" description="Response regulatory" evidence="2">
    <location>
        <begin position="12"/>
        <end position="127"/>
    </location>
</feature>
<dbReference type="GO" id="GO:0006355">
    <property type="term" value="P:regulation of DNA-templated transcription"/>
    <property type="evidence" value="ECO:0007669"/>
    <property type="project" value="InterPro"/>
</dbReference>
<feature type="domain" description="PAC" evidence="4">
    <location>
        <begin position="339"/>
        <end position="391"/>
    </location>
</feature>
<evidence type="ECO:0000259" key="3">
    <source>
        <dbReference type="PROSITE" id="PS50112"/>
    </source>
</evidence>
<feature type="modified residue" description="4-aspartylphosphate" evidence="1">
    <location>
        <position position="60"/>
    </location>
</feature>
<dbReference type="Gene3D" id="3.30.450.20">
    <property type="entry name" value="PAS domain"/>
    <property type="match status" value="1"/>
</dbReference>
<dbReference type="SMART" id="SM00267">
    <property type="entry name" value="GGDEF"/>
    <property type="match status" value="1"/>
</dbReference>
<dbReference type="PROSITE" id="PS50887">
    <property type="entry name" value="GGDEF"/>
    <property type="match status" value="1"/>
</dbReference>
<dbReference type="CDD" id="cd01949">
    <property type="entry name" value="GGDEF"/>
    <property type="match status" value="1"/>
</dbReference>
<evidence type="ECO:0000313" key="8">
    <source>
        <dbReference type="Proteomes" id="UP000179786"/>
    </source>
</evidence>
<dbReference type="InterPro" id="IPR011006">
    <property type="entry name" value="CheY-like_superfamily"/>
</dbReference>
<feature type="domain" description="PAS" evidence="3">
    <location>
        <begin position="261"/>
        <end position="334"/>
    </location>
</feature>
<dbReference type="PANTHER" id="PTHR44757:SF4">
    <property type="entry name" value="DIGUANYLATE CYCLASE DGCE-RELATED"/>
    <property type="match status" value="1"/>
</dbReference>
<evidence type="ECO:0000259" key="6">
    <source>
        <dbReference type="PROSITE" id="PS50887"/>
    </source>
</evidence>
<dbReference type="InterPro" id="IPR000014">
    <property type="entry name" value="PAS"/>
</dbReference>
<dbReference type="SMART" id="SM00448">
    <property type="entry name" value="REC"/>
    <property type="match status" value="1"/>
</dbReference>
<dbReference type="SMART" id="SM00091">
    <property type="entry name" value="PAS"/>
    <property type="match status" value="2"/>
</dbReference>
<feature type="domain" description="EAL" evidence="5">
    <location>
        <begin position="562"/>
        <end position="815"/>
    </location>
</feature>
<dbReference type="STRING" id="1859457.BET10_16320"/>
<dbReference type="PROSITE" id="PS50112">
    <property type="entry name" value="PAS"/>
    <property type="match status" value="1"/>
</dbReference>
<dbReference type="SUPFAM" id="SSF55785">
    <property type="entry name" value="PYP-like sensor domain (PAS domain)"/>
    <property type="match status" value="1"/>
</dbReference>
<dbReference type="InterPro" id="IPR001789">
    <property type="entry name" value="Sig_transdc_resp-reg_receiver"/>
</dbReference>
<comment type="caution">
    <text evidence="7">The sequence shown here is derived from an EMBL/GenBank/DDBJ whole genome shotgun (WGS) entry which is preliminary data.</text>
</comment>
<gene>
    <name evidence="7" type="ORF">BET10_16320</name>
</gene>
<dbReference type="InterPro" id="IPR043128">
    <property type="entry name" value="Rev_trsase/Diguanyl_cyclase"/>
</dbReference>
<protein>
    <submittedName>
        <fullName evidence="7">Two-component system response regulator</fullName>
    </submittedName>
</protein>
<dbReference type="SUPFAM" id="SSF55073">
    <property type="entry name" value="Nucleotide cyclase"/>
    <property type="match status" value="1"/>
</dbReference>
<dbReference type="OrthoDB" id="9816034at2"/>
<dbReference type="CDD" id="cd01948">
    <property type="entry name" value="EAL"/>
    <property type="match status" value="1"/>
</dbReference>
<dbReference type="EMBL" id="MKJU01000028">
    <property type="protein sequence ID" value="OHU89689.1"/>
    <property type="molecule type" value="Genomic_DNA"/>
</dbReference>
<dbReference type="CDD" id="cd00130">
    <property type="entry name" value="PAS"/>
    <property type="match status" value="1"/>
</dbReference>
<dbReference type="InterPro" id="IPR013767">
    <property type="entry name" value="PAS_fold"/>
</dbReference>
<dbReference type="InterPro" id="IPR052155">
    <property type="entry name" value="Biofilm_reg_signaling"/>
</dbReference>
<dbReference type="Pfam" id="PF00990">
    <property type="entry name" value="GGDEF"/>
    <property type="match status" value="1"/>
</dbReference>
<dbReference type="PROSITE" id="PS50883">
    <property type="entry name" value="EAL"/>
    <property type="match status" value="1"/>
</dbReference>
<dbReference type="Gene3D" id="3.40.50.2300">
    <property type="match status" value="1"/>
</dbReference>
<feature type="domain" description="GGDEF" evidence="6">
    <location>
        <begin position="420"/>
        <end position="553"/>
    </location>
</feature>
<dbReference type="Gene3D" id="3.20.20.450">
    <property type="entry name" value="EAL domain"/>
    <property type="match status" value="1"/>
</dbReference>
<dbReference type="Pfam" id="PF00072">
    <property type="entry name" value="Response_reg"/>
    <property type="match status" value="1"/>
</dbReference>
<keyword evidence="1" id="KW-0597">Phosphoprotein</keyword>
<keyword evidence="8" id="KW-1185">Reference proteome</keyword>
<dbReference type="AlphaFoldDB" id="A0A1S1MS61"/>
<dbReference type="GO" id="GO:0000160">
    <property type="term" value="P:phosphorelay signal transduction system"/>
    <property type="evidence" value="ECO:0007669"/>
    <property type="project" value="InterPro"/>
</dbReference>
<accession>A0A1S1MS61</accession>
<sequence>MRLISETEFKPRILVVDDEPINLVVLAEVLKDCAQVDTCPSAKEAIKLAQQNSYHIVLLDIDMPELNGIEVCRALKSSERTAHSTVIFVTSHKDTEIEYEALTVGGIDFLRKPIDARLCQLRVQNHLKLKRQEAIIASAQRDIDDLVKQLSAYISYWDCELICQFCNDFDGSWFEKAARDVEGLSIDEGLPLILAQSIKAHIEYAQPELTYVLDITSLELVIQYVQVCITKRCVQNEVSGYLVTLTDISQVKAAELALDMERERLLVTLNSIGDAVIATDTNECVTFMNPIAERLTGWNVNDAKGKRIDTVMDLADATTKQKSFNPITLALQENRIVAMALNSQLTSLNGQLYRVEDSAAPIRNNNKEVIGAIIVFRDVSETIALSVKMSHLANYDQLTNLPNRILLHDRITQACRALTTQIAVYLIDIDQFKYINDSLGHYQGDAIIKQVAKRLESITEPNATLARVGGDEFVLLIPNAASSAYVDSVGVKIIEVMSIPFNTPSEEVTLTVSIGISMMPNDATTAEQLMTHADAAMYKAKERGHNLYSFYSEDIDKSLNDRHEMLRLIRKAIDHEDIDVFYQPKFELSTDRLIGAEALVRLKNDKGEFISPMSFIPLAEETGLINELGYLILLKSCRAAKQWAEKGYPITVAVNIAAKQFSDASFFEKVMNALENSGLKSRFLELEVTESALLHDFDETNTILSKLSELGLSIAIDDFGTGYSSLSYLKQLPVDVLKIDQSFVRDMLSDSQSLDIVKAIVQLARSLELEIVGEGIEEQAHKNKLIELGCHLGQGYLFSKPLPECEFEALLLTTNKPN</sequence>
<reference evidence="7 8" key="1">
    <citation type="submission" date="2016-09" db="EMBL/GenBank/DDBJ databases">
        <title>Pseudoalteromonas amylolytica sp. nov., isolated from the surface seawater.</title>
        <authorList>
            <person name="Wu Y.-H."/>
            <person name="Cheng H."/>
            <person name="Jin X.-B."/>
            <person name="Wang C.-S."/>
            <person name="Xu X.-W."/>
        </authorList>
    </citation>
    <scope>NUCLEOTIDE SEQUENCE [LARGE SCALE GENOMIC DNA]</scope>
    <source>
        <strain evidence="7 8">JW1</strain>
    </source>
</reference>
<dbReference type="InterPro" id="IPR035965">
    <property type="entry name" value="PAS-like_dom_sf"/>
</dbReference>